<evidence type="ECO:0000313" key="2">
    <source>
        <dbReference type="EMBL" id="KZZ91118.1"/>
    </source>
</evidence>
<keyword evidence="1" id="KW-0472">Membrane</keyword>
<dbReference type="STRING" id="1081109.A0A167YBR5"/>
<keyword evidence="3" id="KW-1185">Reference proteome</keyword>
<organism evidence="2 3">
    <name type="scientific">Moelleriella libera RCEF 2490</name>
    <dbReference type="NCBI Taxonomy" id="1081109"/>
    <lineage>
        <taxon>Eukaryota</taxon>
        <taxon>Fungi</taxon>
        <taxon>Dikarya</taxon>
        <taxon>Ascomycota</taxon>
        <taxon>Pezizomycotina</taxon>
        <taxon>Sordariomycetes</taxon>
        <taxon>Hypocreomycetidae</taxon>
        <taxon>Hypocreales</taxon>
        <taxon>Clavicipitaceae</taxon>
        <taxon>Moelleriella</taxon>
    </lineage>
</organism>
<keyword evidence="1" id="KW-1133">Transmembrane helix</keyword>
<proteinExistence type="predicted"/>
<evidence type="ECO:0000313" key="3">
    <source>
        <dbReference type="Proteomes" id="UP000078544"/>
    </source>
</evidence>
<dbReference type="AlphaFoldDB" id="A0A167YBR5"/>
<accession>A0A167YBR5</accession>
<protein>
    <submittedName>
        <fullName evidence="2">Uncharacterized protein</fullName>
    </submittedName>
</protein>
<evidence type="ECO:0000256" key="1">
    <source>
        <dbReference type="SAM" id="Phobius"/>
    </source>
</evidence>
<sequence length="68" mass="7508">MAAINTALIAREAAEALNAFAKREDSWPHRNPGVMVVFCIVFVVAVGVTGLYISKCLARRKESKQPKY</sequence>
<keyword evidence="1" id="KW-0812">Transmembrane</keyword>
<dbReference type="Proteomes" id="UP000078544">
    <property type="component" value="Unassembled WGS sequence"/>
</dbReference>
<dbReference type="EMBL" id="AZGY01000019">
    <property type="protein sequence ID" value="KZZ91118.1"/>
    <property type="molecule type" value="Genomic_DNA"/>
</dbReference>
<comment type="caution">
    <text evidence="2">The sequence shown here is derived from an EMBL/GenBank/DDBJ whole genome shotgun (WGS) entry which is preliminary data.</text>
</comment>
<name>A0A167YBR5_9HYPO</name>
<gene>
    <name evidence="2" type="ORF">AAL_06859</name>
</gene>
<feature type="transmembrane region" description="Helical" evidence="1">
    <location>
        <begin position="33"/>
        <end position="54"/>
    </location>
</feature>
<reference evidence="2 3" key="1">
    <citation type="journal article" date="2016" name="Genome Biol. Evol.">
        <title>Divergent and convergent evolution of fungal pathogenicity.</title>
        <authorList>
            <person name="Shang Y."/>
            <person name="Xiao G."/>
            <person name="Zheng P."/>
            <person name="Cen K."/>
            <person name="Zhan S."/>
            <person name="Wang C."/>
        </authorList>
    </citation>
    <scope>NUCLEOTIDE SEQUENCE [LARGE SCALE GENOMIC DNA]</scope>
    <source>
        <strain evidence="2 3">RCEF 2490</strain>
    </source>
</reference>